<dbReference type="PANTHER" id="PTHR46413">
    <property type="entry name" value="HEAVY METAL-ASSOCIATED ISOPRENYLATED PLANT PROTEIN 6"/>
    <property type="match status" value="1"/>
</dbReference>
<dbReference type="EMBL" id="JAMFTS010000003">
    <property type="protein sequence ID" value="KAJ4778680.1"/>
    <property type="molecule type" value="Genomic_DNA"/>
</dbReference>
<dbReference type="InterPro" id="IPR006121">
    <property type="entry name" value="HMA_dom"/>
</dbReference>
<dbReference type="InterPro" id="IPR036163">
    <property type="entry name" value="HMA_dom_sf"/>
</dbReference>
<reference evidence="3" key="1">
    <citation type="submission" date="2022-08" db="EMBL/GenBank/DDBJ databases">
        <authorList>
            <person name="Marques A."/>
        </authorList>
    </citation>
    <scope>NUCLEOTIDE SEQUENCE</scope>
    <source>
        <strain evidence="3">RhyPub2mFocal</strain>
        <tissue evidence="3">Leaves</tissue>
    </source>
</reference>
<name>A0AAV8EGE5_9POAL</name>
<feature type="compositionally biased region" description="Basic and acidic residues" evidence="1">
    <location>
        <begin position="286"/>
        <end position="304"/>
    </location>
</feature>
<feature type="region of interest" description="Disordered" evidence="1">
    <location>
        <begin position="124"/>
        <end position="160"/>
    </location>
</feature>
<dbReference type="SUPFAM" id="SSF55008">
    <property type="entry name" value="HMA, heavy metal-associated domain"/>
    <property type="match status" value="2"/>
</dbReference>
<feature type="domain" description="HMA" evidence="2">
    <location>
        <begin position="58"/>
        <end position="124"/>
    </location>
</feature>
<dbReference type="AlphaFoldDB" id="A0AAV8EGE5"/>
<evidence type="ECO:0000256" key="1">
    <source>
        <dbReference type="SAM" id="MobiDB-lite"/>
    </source>
</evidence>
<feature type="region of interest" description="Disordered" evidence="1">
    <location>
        <begin position="230"/>
        <end position="324"/>
    </location>
</feature>
<organism evidence="3 4">
    <name type="scientific">Rhynchospora pubera</name>
    <dbReference type="NCBI Taxonomy" id="906938"/>
    <lineage>
        <taxon>Eukaryota</taxon>
        <taxon>Viridiplantae</taxon>
        <taxon>Streptophyta</taxon>
        <taxon>Embryophyta</taxon>
        <taxon>Tracheophyta</taxon>
        <taxon>Spermatophyta</taxon>
        <taxon>Magnoliopsida</taxon>
        <taxon>Liliopsida</taxon>
        <taxon>Poales</taxon>
        <taxon>Cyperaceae</taxon>
        <taxon>Cyperoideae</taxon>
        <taxon>Rhynchosporeae</taxon>
        <taxon>Rhynchospora</taxon>
    </lineage>
</organism>
<dbReference type="Gene3D" id="3.30.70.100">
    <property type="match status" value="2"/>
</dbReference>
<feature type="compositionally biased region" description="Basic and acidic residues" evidence="1">
    <location>
        <begin position="129"/>
        <end position="141"/>
    </location>
</feature>
<evidence type="ECO:0000313" key="3">
    <source>
        <dbReference type="EMBL" id="KAJ4778680.1"/>
    </source>
</evidence>
<dbReference type="InterPro" id="IPR044594">
    <property type="entry name" value="HIPP01/3/5/6"/>
</dbReference>
<keyword evidence="4" id="KW-1185">Reference proteome</keyword>
<dbReference type="GO" id="GO:0046872">
    <property type="term" value="F:metal ion binding"/>
    <property type="evidence" value="ECO:0007669"/>
    <property type="project" value="InterPro"/>
</dbReference>
<evidence type="ECO:0000313" key="4">
    <source>
        <dbReference type="Proteomes" id="UP001140206"/>
    </source>
</evidence>
<dbReference type="Proteomes" id="UP001140206">
    <property type="component" value="Chromosome 3"/>
</dbReference>
<evidence type="ECO:0000259" key="2">
    <source>
        <dbReference type="PROSITE" id="PS50846"/>
    </source>
</evidence>
<protein>
    <submittedName>
        <fullName evidence="3">Heavy metal transport/detoxification superfamily protein</fullName>
    </submittedName>
</protein>
<dbReference type="PROSITE" id="PS50846">
    <property type="entry name" value="HMA_2"/>
    <property type="match status" value="2"/>
</dbReference>
<comment type="caution">
    <text evidence="3">The sequence shown here is derived from an EMBL/GenBank/DDBJ whole genome shotgun (WGS) entry which is preliminary data.</text>
</comment>
<sequence length="372" mass="41905">MGEEGKTGGEKQDKKEKKQDKKEKKQGGEEKNETGEEKKGGEEKKTDEKKEEGDNGGKKEVIMKVNLHCEGCAMKVKKAIRAVPGAERVKLDYENNKITVSGDADPWKLKECIELKTKKNVEIISPVDPPKKKDDSEKKLATTDNNSIDQKKKSNSKKLREVPESTVVLKIRLHCEGCIDRIRRITLKIKGVKEVTVDDNKDLVTVKGTMDIKSLPNILEEKLKRRVEVVPAKKEDTGDTASTGKKEKGSEKTEKVEETGDKKEKKEMQGKGEGEAVGKKGKNKKKEKEANNNEKMDKEEKNEEEKNDEEEEKKAEEKPSAELADLVKVLPPTDPEMINRFDFFQPYGYRGPEIVHAPQIFSDENPNACAVM</sequence>
<proteinExistence type="predicted"/>
<feature type="region of interest" description="Disordered" evidence="1">
    <location>
        <begin position="1"/>
        <end position="61"/>
    </location>
</feature>
<feature type="domain" description="HMA" evidence="2">
    <location>
        <begin position="164"/>
        <end position="231"/>
    </location>
</feature>
<feature type="compositionally biased region" description="Basic and acidic residues" evidence="1">
    <location>
        <begin position="244"/>
        <end position="278"/>
    </location>
</feature>
<gene>
    <name evidence="3" type="ORF">LUZ62_062937</name>
</gene>
<dbReference type="CDD" id="cd00371">
    <property type="entry name" value="HMA"/>
    <property type="match status" value="2"/>
</dbReference>
<accession>A0AAV8EGE5</accession>
<dbReference type="PANTHER" id="PTHR46413:SF1">
    <property type="entry name" value="HEAVY METAL-ASSOCIATED ISOPRENYLATED PLANT PROTEIN 6"/>
    <property type="match status" value="1"/>
</dbReference>
<dbReference type="Pfam" id="PF00403">
    <property type="entry name" value="HMA"/>
    <property type="match status" value="2"/>
</dbReference>